<organism evidence="7 8">
    <name type="scientific">Faecalibacillus intestinalis</name>
    <dbReference type="NCBI Taxonomy" id="1982626"/>
    <lineage>
        <taxon>Bacteria</taxon>
        <taxon>Bacillati</taxon>
        <taxon>Bacillota</taxon>
        <taxon>Erysipelotrichia</taxon>
        <taxon>Erysipelotrichales</taxon>
        <taxon>Coprobacillaceae</taxon>
        <taxon>Faecalibacillus</taxon>
    </lineage>
</organism>
<dbReference type="RefSeq" id="WP_107030042.1">
    <property type="nucleotide sequence ID" value="NZ_PYLQ01000011.1"/>
</dbReference>
<keyword evidence="2" id="KW-1003">Cell membrane</keyword>
<feature type="transmembrane region" description="Helical" evidence="6">
    <location>
        <begin position="12"/>
        <end position="31"/>
    </location>
</feature>
<dbReference type="EMBL" id="PYLQ01000011">
    <property type="protein sequence ID" value="PST40502.1"/>
    <property type="molecule type" value="Genomic_DNA"/>
</dbReference>
<protein>
    <submittedName>
        <fullName evidence="7">Sugar isomerase</fullName>
    </submittedName>
</protein>
<evidence type="ECO:0000313" key="8">
    <source>
        <dbReference type="Proteomes" id="UP000240974"/>
    </source>
</evidence>
<keyword evidence="3 6" id="KW-0812">Transmembrane</keyword>
<feature type="transmembrane region" description="Helical" evidence="6">
    <location>
        <begin position="183"/>
        <end position="203"/>
    </location>
</feature>
<evidence type="ECO:0000256" key="5">
    <source>
        <dbReference type="ARBA" id="ARBA00023136"/>
    </source>
</evidence>
<evidence type="ECO:0000256" key="4">
    <source>
        <dbReference type="ARBA" id="ARBA00022989"/>
    </source>
</evidence>
<comment type="caution">
    <text evidence="7">The sequence shown here is derived from an EMBL/GenBank/DDBJ whole genome shotgun (WGS) entry which is preliminary data.</text>
</comment>
<dbReference type="GO" id="GO:0016853">
    <property type="term" value="F:isomerase activity"/>
    <property type="evidence" value="ECO:0007669"/>
    <property type="project" value="UniProtKB-KW"/>
</dbReference>
<dbReference type="InterPro" id="IPR050833">
    <property type="entry name" value="Poly_Biosynth_Transport"/>
</dbReference>
<feature type="transmembrane region" description="Helical" evidence="6">
    <location>
        <begin position="241"/>
        <end position="262"/>
    </location>
</feature>
<keyword evidence="5 6" id="KW-0472">Membrane</keyword>
<sequence>MRQRKLMYNTFFSLIYQVTTIICGFILPRLILENFGTNTNGLVNSITQFLSLISFLELGVGRVIQSSLYKPLAENDTNEVSKIVKSGKKFFKKLGFILLVYAVGLVFIYPVIINSEYNFLYVSTLVAVLAISTFVQYLFGIVNRLLLNADQKGYIQYIVQTVAIILNTIVCFILIYLGFNIHIVKLTTSVIYLMQPIIINLYVKNHYKINKKIKYTVEPIKQKWNGIAQHIAAVVIDGTDIVVLTTFATLSDVSIYTVYFFVVKGVKQLFMSLTNGITSLIGEMWAKKELENLNNFFGWVEWIIHTSTIYIFGVTAILIVSFVQVYTKGINDANYYQPLFGLMIVLANAGHCLRLPYNILILASGHYKQTQNNYIIAAVSNIVISIFSVRQFGLIGVTIGTLIAMLYQTVWMAYYNSKNLIKWPFKTFIKQLCIDIVTFAIMYFISTKAFIFNPANYFEWVVIAIKVSLITLVIVFMINFVFYRKYVNNIFHKILRG</sequence>
<keyword evidence="4 6" id="KW-1133">Transmembrane helix</keyword>
<dbReference type="GO" id="GO:0005886">
    <property type="term" value="C:plasma membrane"/>
    <property type="evidence" value="ECO:0007669"/>
    <property type="project" value="UniProtKB-SubCell"/>
</dbReference>
<feature type="transmembrane region" description="Helical" evidence="6">
    <location>
        <begin position="154"/>
        <end position="177"/>
    </location>
</feature>
<feature type="transmembrane region" description="Helical" evidence="6">
    <location>
        <begin position="119"/>
        <end position="142"/>
    </location>
</feature>
<keyword evidence="7" id="KW-0413">Isomerase</keyword>
<dbReference type="AlphaFoldDB" id="A0A2T3FZ16"/>
<feature type="transmembrane region" description="Helical" evidence="6">
    <location>
        <begin position="395"/>
        <end position="415"/>
    </location>
</feature>
<evidence type="ECO:0000256" key="6">
    <source>
        <dbReference type="SAM" id="Phobius"/>
    </source>
</evidence>
<gene>
    <name evidence="7" type="ORF">C7U54_08810</name>
</gene>
<dbReference type="PANTHER" id="PTHR30250:SF26">
    <property type="entry name" value="PSMA PROTEIN"/>
    <property type="match status" value="1"/>
</dbReference>
<proteinExistence type="predicted"/>
<evidence type="ECO:0000256" key="1">
    <source>
        <dbReference type="ARBA" id="ARBA00004651"/>
    </source>
</evidence>
<evidence type="ECO:0000313" key="7">
    <source>
        <dbReference type="EMBL" id="PST40502.1"/>
    </source>
</evidence>
<comment type="subcellular location">
    <subcellularLocation>
        <location evidence="1">Cell membrane</location>
        <topology evidence="1">Multi-pass membrane protein</topology>
    </subcellularLocation>
</comment>
<dbReference type="Proteomes" id="UP000240974">
    <property type="component" value="Unassembled WGS sequence"/>
</dbReference>
<feature type="transmembrane region" description="Helical" evidence="6">
    <location>
        <begin position="457"/>
        <end position="483"/>
    </location>
</feature>
<name>A0A2T3FZ16_9FIRM</name>
<evidence type="ECO:0000256" key="3">
    <source>
        <dbReference type="ARBA" id="ARBA00022692"/>
    </source>
</evidence>
<feature type="transmembrane region" description="Helical" evidence="6">
    <location>
        <begin position="339"/>
        <end position="360"/>
    </location>
</feature>
<keyword evidence="8" id="KW-1185">Reference proteome</keyword>
<accession>A0A2T3FZ16</accession>
<dbReference type="PANTHER" id="PTHR30250">
    <property type="entry name" value="PST FAMILY PREDICTED COLANIC ACID TRANSPORTER"/>
    <property type="match status" value="1"/>
</dbReference>
<reference evidence="7 8" key="1">
    <citation type="journal article" date="2019" name="Int. J. Syst. Evol. Microbiol.">
        <title>Faecalibacillus intestinalis gen. nov., sp. nov. and Faecalibacillus faecis sp. nov., isolated from human faeces.</title>
        <authorList>
            <person name="Seo B."/>
            <person name="Jeon K."/>
            <person name="Baek I."/>
            <person name="Lee Y.M."/>
            <person name="Baek K."/>
            <person name="Ko G."/>
        </authorList>
    </citation>
    <scope>NUCLEOTIDE SEQUENCE [LARGE SCALE GENOMIC DNA]</scope>
    <source>
        <strain evidence="7 8">SNUG30099</strain>
    </source>
</reference>
<feature type="transmembrane region" description="Helical" evidence="6">
    <location>
        <begin position="94"/>
        <end position="113"/>
    </location>
</feature>
<feature type="transmembrane region" description="Helical" evidence="6">
    <location>
        <begin position="307"/>
        <end position="327"/>
    </location>
</feature>
<feature type="transmembrane region" description="Helical" evidence="6">
    <location>
        <begin position="427"/>
        <end position="445"/>
    </location>
</feature>
<evidence type="ECO:0000256" key="2">
    <source>
        <dbReference type="ARBA" id="ARBA00022475"/>
    </source>
</evidence>
<feature type="transmembrane region" description="Helical" evidence="6">
    <location>
        <begin position="43"/>
        <end position="64"/>
    </location>
</feature>